<dbReference type="InterPro" id="IPR011777">
    <property type="entry name" value="Geranylgeranyl_Rdtase_fam"/>
</dbReference>
<feature type="domain" description="FAD-binding" evidence="2">
    <location>
        <begin position="49"/>
        <end position="218"/>
    </location>
</feature>
<dbReference type="SUPFAM" id="SSF51905">
    <property type="entry name" value="FAD/NAD(P)-binding domain"/>
    <property type="match status" value="1"/>
</dbReference>
<accession>A0A917WH82</accession>
<dbReference type="AlphaFoldDB" id="A0A917WH82"/>
<sequence>MKHFTSSGDAAVTVPRSGVGTGGDGPVATTSLPAAAAAPATVRNPDTTADVIIVGAGPAGSTAAVYLARAGVDVLLLEKSTFPRDKVCGDGLTPRGVKQVLALGIDVSGDDWLRNRGLRVVGGGRTIELPWPTLQDFPDYGLVRPRRDFDQMLADLAVKAGARRHEGTRVTDPVRDERTGHIVGVRATTEDGPVTFHAPLVLAADGVSARLAVGMGVQKRPDRPLGVAVRRYYTSATRTHDDHLESHLELWDRTDPARPKLLPGYGWIFGMGDGTVNVGLGMLNSSKAFGRTDYRQLLRTWLDGTPEEWGLREAHAAGPIGGAGLPMGFNRTPHYRDGLLLLGDAGGAVNPFNGEGIAYAMESASLAAESVLQALGRPDGASREAALAGYAAAMQEHLGAYYRLGGMFSTLIGRPAIMKAATRLGLPRRRLMYLVLKLLAGLYDSRDGDWADRVVRMLTSAVPSV</sequence>
<dbReference type="InterPro" id="IPR036188">
    <property type="entry name" value="FAD/NAD-bd_sf"/>
</dbReference>
<reference evidence="3" key="2">
    <citation type="submission" date="2020-09" db="EMBL/GenBank/DDBJ databases">
        <authorList>
            <person name="Sun Q."/>
            <person name="Zhou Y."/>
        </authorList>
    </citation>
    <scope>NUCLEOTIDE SEQUENCE</scope>
    <source>
        <strain evidence="3">CGMCC 4.7308</strain>
    </source>
</reference>
<protein>
    <submittedName>
        <fullName evidence="3">Drug:proton antiporter</fullName>
    </submittedName>
</protein>
<evidence type="ECO:0000313" key="4">
    <source>
        <dbReference type="Proteomes" id="UP000655208"/>
    </source>
</evidence>
<dbReference type="Proteomes" id="UP000655208">
    <property type="component" value="Unassembled WGS sequence"/>
</dbReference>
<dbReference type="InterPro" id="IPR002938">
    <property type="entry name" value="FAD-bd"/>
</dbReference>
<dbReference type="PANTHER" id="PTHR42685">
    <property type="entry name" value="GERANYLGERANYL DIPHOSPHATE REDUCTASE"/>
    <property type="match status" value="1"/>
</dbReference>
<reference evidence="3" key="1">
    <citation type="journal article" date="2014" name="Int. J. Syst. Evol. Microbiol.">
        <title>Complete genome sequence of Corynebacterium casei LMG S-19264T (=DSM 44701T), isolated from a smear-ripened cheese.</title>
        <authorList>
            <consortium name="US DOE Joint Genome Institute (JGI-PGF)"/>
            <person name="Walter F."/>
            <person name="Albersmeier A."/>
            <person name="Kalinowski J."/>
            <person name="Ruckert C."/>
        </authorList>
    </citation>
    <scope>NUCLEOTIDE SEQUENCE</scope>
    <source>
        <strain evidence="3">CGMCC 4.7308</strain>
    </source>
</reference>
<dbReference type="PRINTS" id="PR00420">
    <property type="entry name" value="RNGMNOXGNASE"/>
</dbReference>
<evidence type="ECO:0000259" key="2">
    <source>
        <dbReference type="Pfam" id="PF01494"/>
    </source>
</evidence>
<dbReference type="Gene3D" id="3.50.50.60">
    <property type="entry name" value="FAD/NAD(P)-binding domain"/>
    <property type="match status" value="1"/>
</dbReference>
<dbReference type="PANTHER" id="PTHR42685:SF22">
    <property type="entry name" value="CONDITIONED MEDIUM FACTOR RECEPTOR 1"/>
    <property type="match status" value="1"/>
</dbReference>
<dbReference type="InterPro" id="IPR050407">
    <property type="entry name" value="Geranylgeranyl_reductase"/>
</dbReference>
<evidence type="ECO:0000313" key="3">
    <source>
        <dbReference type="EMBL" id="GGM03814.1"/>
    </source>
</evidence>
<keyword evidence="4" id="KW-1185">Reference proteome</keyword>
<evidence type="ECO:0000256" key="1">
    <source>
        <dbReference type="SAM" id="MobiDB-lite"/>
    </source>
</evidence>
<organism evidence="3 4">
    <name type="scientific">Nakamurella endophytica</name>
    <dbReference type="NCBI Taxonomy" id="1748367"/>
    <lineage>
        <taxon>Bacteria</taxon>
        <taxon>Bacillati</taxon>
        <taxon>Actinomycetota</taxon>
        <taxon>Actinomycetes</taxon>
        <taxon>Nakamurellales</taxon>
        <taxon>Nakamurellaceae</taxon>
        <taxon>Nakamurella</taxon>
    </lineage>
</organism>
<dbReference type="GO" id="GO:0016628">
    <property type="term" value="F:oxidoreductase activity, acting on the CH-CH group of donors, NAD or NADP as acceptor"/>
    <property type="evidence" value="ECO:0007669"/>
    <property type="project" value="InterPro"/>
</dbReference>
<comment type="caution">
    <text evidence="3">The sequence shown here is derived from an EMBL/GenBank/DDBJ whole genome shotgun (WGS) entry which is preliminary data.</text>
</comment>
<dbReference type="Pfam" id="PF01494">
    <property type="entry name" value="FAD_binding_3"/>
    <property type="match status" value="1"/>
</dbReference>
<name>A0A917WH82_9ACTN</name>
<gene>
    <name evidence="3" type="ORF">GCM10011594_25020</name>
</gene>
<dbReference type="EMBL" id="BMNA01000004">
    <property type="protein sequence ID" value="GGM03814.1"/>
    <property type="molecule type" value="Genomic_DNA"/>
</dbReference>
<feature type="region of interest" description="Disordered" evidence="1">
    <location>
        <begin position="1"/>
        <end position="26"/>
    </location>
</feature>
<dbReference type="NCBIfam" id="TIGR02032">
    <property type="entry name" value="GG-red-SF"/>
    <property type="match status" value="1"/>
</dbReference>
<dbReference type="GO" id="GO:0071949">
    <property type="term" value="F:FAD binding"/>
    <property type="evidence" value="ECO:0007669"/>
    <property type="project" value="InterPro"/>
</dbReference>
<proteinExistence type="predicted"/>